<evidence type="ECO:0000256" key="1">
    <source>
        <dbReference type="SAM" id="MobiDB-lite"/>
    </source>
</evidence>
<dbReference type="Pfam" id="PF13843">
    <property type="entry name" value="DDE_Tnp_1_7"/>
    <property type="match status" value="1"/>
</dbReference>
<name>A0A817FDW9_LEPSM</name>
<accession>A0A817FDW9</accession>
<comment type="caution">
    <text evidence="3">The sequence shown here is derived from an EMBL/GenBank/DDBJ whole genome shotgun (WGS) entry which is preliminary data.</text>
</comment>
<sequence>MIEQSSERDEGSITPERLESSDNEITMERFDESSGVLETHEPEIADAIDGRGRTQDNSRKFKQVDNPSLSDLKQCANIVLHLAQTIPTNINHILFFNNFTSLSIVEHLASRDIWCCGTVRPQRLVEELQTVCRYKMRDVLSVLTETDYFPVDFFKGKTTLIPKKEDSRNRIGLSSDHRD</sequence>
<evidence type="ECO:0000313" key="4">
    <source>
        <dbReference type="Proteomes" id="UP000675881"/>
    </source>
</evidence>
<dbReference type="Proteomes" id="UP000675881">
    <property type="component" value="Unassembled WGS sequence"/>
</dbReference>
<keyword evidence="4" id="KW-1185">Reference proteome</keyword>
<dbReference type="EMBL" id="CAJNVT010000127">
    <property type="protein sequence ID" value="CAF2746170.1"/>
    <property type="molecule type" value="Genomic_DNA"/>
</dbReference>
<organism evidence="3 4">
    <name type="scientific">Lepeophtheirus salmonis</name>
    <name type="common">Salmon louse</name>
    <name type="synonym">Caligus salmonis</name>
    <dbReference type="NCBI Taxonomy" id="72036"/>
    <lineage>
        <taxon>Eukaryota</taxon>
        <taxon>Metazoa</taxon>
        <taxon>Ecdysozoa</taxon>
        <taxon>Arthropoda</taxon>
        <taxon>Crustacea</taxon>
        <taxon>Multicrustacea</taxon>
        <taxon>Hexanauplia</taxon>
        <taxon>Copepoda</taxon>
        <taxon>Siphonostomatoida</taxon>
        <taxon>Caligidae</taxon>
        <taxon>Lepeophtheirus</taxon>
    </lineage>
</organism>
<gene>
    <name evidence="3" type="ORF">LSAA_298</name>
</gene>
<feature type="domain" description="PiggyBac transposable element-derived protein" evidence="2">
    <location>
        <begin position="69"/>
        <end position="123"/>
    </location>
</feature>
<reference evidence="3" key="1">
    <citation type="submission" date="2021-02" db="EMBL/GenBank/DDBJ databases">
        <authorList>
            <person name="Bekaert M."/>
        </authorList>
    </citation>
    <scope>NUCLEOTIDE SEQUENCE</scope>
    <source>
        <strain evidence="3">IoA-00</strain>
    </source>
</reference>
<protein>
    <submittedName>
        <fullName evidence="3">(salmon louse) hypothetical protein</fullName>
    </submittedName>
</protein>
<evidence type="ECO:0000259" key="2">
    <source>
        <dbReference type="Pfam" id="PF13843"/>
    </source>
</evidence>
<dbReference type="InterPro" id="IPR029526">
    <property type="entry name" value="PGBD"/>
</dbReference>
<dbReference type="AlphaFoldDB" id="A0A817FDW9"/>
<evidence type="ECO:0000313" key="3">
    <source>
        <dbReference type="EMBL" id="CAF2746170.1"/>
    </source>
</evidence>
<feature type="region of interest" description="Disordered" evidence="1">
    <location>
        <begin position="1"/>
        <end position="63"/>
    </location>
</feature>
<proteinExistence type="predicted"/>